<keyword evidence="6" id="KW-0539">Nucleus</keyword>
<dbReference type="Pfam" id="PF07842">
    <property type="entry name" value="GCFC"/>
    <property type="match status" value="1"/>
</dbReference>
<dbReference type="GO" id="GO:0003677">
    <property type="term" value="F:DNA binding"/>
    <property type="evidence" value="ECO:0007669"/>
    <property type="project" value="UniProtKB-KW"/>
</dbReference>
<keyword evidence="11" id="KW-1185">Reference proteome</keyword>
<evidence type="ECO:0000256" key="2">
    <source>
        <dbReference type="ARBA" id="ARBA00010900"/>
    </source>
</evidence>
<dbReference type="InterPro" id="IPR045211">
    <property type="entry name" value="TFP11/STIP/Ntr1"/>
</dbReference>
<feature type="compositionally biased region" description="Low complexity" evidence="8">
    <location>
        <begin position="101"/>
        <end position="111"/>
    </location>
</feature>
<dbReference type="PROSITE" id="PS50174">
    <property type="entry name" value="G_PATCH"/>
    <property type="match status" value="1"/>
</dbReference>
<keyword evidence="3" id="KW-0507">mRNA processing</keyword>
<dbReference type="PANTHER" id="PTHR23329">
    <property type="entry name" value="TUFTELIN-INTERACTING PROTEIN 11-RELATED"/>
    <property type="match status" value="1"/>
</dbReference>
<dbReference type="InterPro" id="IPR000467">
    <property type="entry name" value="G_patch_dom"/>
</dbReference>
<gene>
    <name evidence="10" type="ORF">B0T16DRAFT_410485</name>
</gene>
<reference evidence="10" key="1">
    <citation type="submission" date="2023-06" db="EMBL/GenBank/DDBJ databases">
        <title>Genome-scale phylogeny and comparative genomics of the fungal order Sordariales.</title>
        <authorList>
            <consortium name="Lawrence Berkeley National Laboratory"/>
            <person name="Hensen N."/>
            <person name="Bonometti L."/>
            <person name="Westerberg I."/>
            <person name="Brannstrom I.O."/>
            <person name="Guillou S."/>
            <person name="Cros-Aarteil S."/>
            <person name="Calhoun S."/>
            <person name="Haridas S."/>
            <person name="Kuo A."/>
            <person name="Mondo S."/>
            <person name="Pangilinan J."/>
            <person name="Riley R."/>
            <person name="Labutti K."/>
            <person name="Andreopoulos B."/>
            <person name="Lipzen A."/>
            <person name="Chen C."/>
            <person name="Yanf M."/>
            <person name="Daum C."/>
            <person name="Ng V."/>
            <person name="Clum A."/>
            <person name="Steindorff A."/>
            <person name="Ohm R."/>
            <person name="Martin F."/>
            <person name="Silar P."/>
            <person name="Natvig D."/>
            <person name="Lalanne C."/>
            <person name="Gautier V."/>
            <person name="Ament-Velasquez S.L."/>
            <person name="Kruys A."/>
            <person name="Hutchinson M.I."/>
            <person name="Powell A.J."/>
            <person name="Barry K."/>
            <person name="Miller A.N."/>
            <person name="Grigoriev I.V."/>
            <person name="Debuchy R."/>
            <person name="Gladieux P."/>
            <person name="Thoren M.H."/>
            <person name="Johannesson H."/>
        </authorList>
    </citation>
    <scope>NUCLEOTIDE SEQUENCE</scope>
    <source>
        <strain evidence="10">SMH2532-1</strain>
    </source>
</reference>
<dbReference type="GO" id="GO:0000390">
    <property type="term" value="P:spliceosomal complex disassembly"/>
    <property type="evidence" value="ECO:0007669"/>
    <property type="project" value="InterPro"/>
</dbReference>
<keyword evidence="5" id="KW-0508">mRNA splicing</keyword>
<comment type="caution">
    <text evidence="10">The sequence shown here is derived from an EMBL/GenBank/DDBJ whole genome shotgun (WGS) entry which is preliminary data.</text>
</comment>
<evidence type="ECO:0000256" key="7">
    <source>
        <dbReference type="SAM" id="Coils"/>
    </source>
</evidence>
<evidence type="ECO:0000259" key="9">
    <source>
        <dbReference type="PROSITE" id="PS50174"/>
    </source>
</evidence>
<feature type="region of interest" description="Disordered" evidence="8">
    <location>
        <begin position="187"/>
        <end position="207"/>
    </location>
</feature>
<dbReference type="EMBL" id="JAULSV010000003">
    <property type="protein sequence ID" value="KAK0649635.1"/>
    <property type="molecule type" value="Genomic_DNA"/>
</dbReference>
<evidence type="ECO:0000256" key="5">
    <source>
        <dbReference type="ARBA" id="ARBA00023187"/>
    </source>
</evidence>
<evidence type="ECO:0000256" key="4">
    <source>
        <dbReference type="ARBA" id="ARBA00022728"/>
    </source>
</evidence>
<feature type="compositionally biased region" description="Low complexity" evidence="8">
    <location>
        <begin position="344"/>
        <end position="357"/>
    </location>
</feature>
<proteinExistence type="inferred from homology"/>
<evidence type="ECO:0000313" key="10">
    <source>
        <dbReference type="EMBL" id="KAK0649635.1"/>
    </source>
</evidence>
<dbReference type="SMART" id="SM00443">
    <property type="entry name" value="G_patch"/>
    <property type="match status" value="1"/>
</dbReference>
<feature type="compositionally biased region" description="Basic and acidic residues" evidence="8">
    <location>
        <begin position="42"/>
        <end position="52"/>
    </location>
</feature>
<feature type="compositionally biased region" description="Acidic residues" evidence="8">
    <location>
        <begin position="142"/>
        <end position="153"/>
    </location>
</feature>
<evidence type="ECO:0000313" key="11">
    <source>
        <dbReference type="Proteomes" id="UP001174936"/>
    </source>
</evidence>
<accession>A0AA39YEP2</accession>
<feature type="region of interest" description="Disordered" evidence="8">
    <location>
        <begin position="1"/>
        <end position="159"/>
    </location>
</feature>
<feature type="coiled-coil region" evidence="7">
    <location>
        <begin position="425"/>
        <end position="466"/>
    </location>
</feature>
<dbReference type="AlphaFoldDB" id="A0AA39YEP2"/>
<dbReference type="Pfam" id="PF01585">
    <property type="entry name" value="G-patch"/>
    <property type="match status" value="1"/>
</dbReference>
<evidence type="ECO:0000256" key="1">
    <source>
        <dbReference type="ARBA" id="ARBA00004123"/>
    </source>
</evidence>
<feature type="compositionally biased region" description="Basic and acidic residues" evidence="8">
    <location>
        <begin position="302"/>
        <end position="323"/>
    </location>
</feature>
<dbReference type="PANTHER" id="PTHR23329:SF1">
    <property type="entry name" value="TUFTELIN-INTERACTING PROTEIN 11"/>
    <property type="match status" value="1"/>
</dbReference>
<comment type="subcellular location">
    <subcellularLocation>
        <location evidence="1">Nucleus</location>
    </subcellularLocation>
</comment>
<sequence>MARLDEVRFDPAKLTKTSAAEYSSSESDGDEEDEYLMPSRNPHNDDEFTDHNPRKRRRTGRDAKESAALGIFGSESEDDDDGAGPRWKRKNLRTKGVSFVSSAAAHAATAASDEDEDEDDNDEDDDDDEDDRRPSMRAMNPDADDADEDDEDMGGVGLGFGGGGAAGAAAQGLGMGLGWVPPTLKHKPAAKDSHLSHSHTSFVKSSAAPSIPLGPGFMPSSAQVPTLLAQDDDEPTTPRSAMPSAFSQAKGGKTKINAGSFGARMMAKMGYVPGKGLGKEEQGRNVIIEANLRPQKAGLGAVREKTEQERQEEKRQARLRGEVLEDSDDEKKKKAARRKKALAGGVSSTPGSGTSTPRRQKPKYLTMDEVKKVAPGLNIPDAFTPILDLTGPGKKMLTSSSGLMTPTGASAPAESAETAESRKLVRRAQNDLMAVLEEWQSLQERKAYLELQLQQEKQDLEELTASLRGNQSVTTACETLMEPVESGELEEKANLAWKLNRIISGLRDANSAVSDAMLPQIKEELSALAVAAIHPTFKDFLRYWDPLAEPKPSFVDGLNSIRGLLGLDQPAKKARRATATPWETLMFKLWLPTVASAVREWNVKEPDQMIAVFEAWDKLIPGFVRTQLLEQDIVRKLDEAVQKWQPKKKSTHSHNLPHGWIFPWLPFLPANHLDPKSSTGLVADVKRKFRQLIDVWEFDRGVIPGFKKWKEVLRPSKSHDQWVPLVMNHVLPSMARYIKANFRVVPQDQEPYMDMLEGLLKWLEVLSPSMVGEVIVAEIFPMWHDALYQWLLLDDADYGEIGQWFEWWQESVFPDEIKALPSIDAEFNKGTALIDRALDLGDRAKAELKAPERGPALRTTKLPSRDKEQKHRNPPAPPPIPTKPAEEVTFRHVMEDWCQENDLQFIPERKKVHAEGPMYRITARGDGKGGVLVYFKGDILFAERRNNSPLEIRRDQPEMLDLLQDMAS</sequence>
<comment type="similarity">
    <text evidence="2">Belongs to the TFP11/STIP family.</text>
</comment>
<evidence type="ECO:0000256" key="3">
    <source>
        <dbReference type="ARBA" id="ARBA00022664"/>
    </source>
</evidence>
<dbReference type="Pfam" id="PF12457">
    <property type="entry name" value="TIP_N"/>
    <property type="match status" value="1"/>
</dbReference>
<protein>
    <submittedName>
        <fullName evidence="10">GC-rich sequence DNA-binding factor-like protein-domain-containing protein</fullName>
    </submittedName>
</protein>
<feature type="region of interest" description="Disordered" evidence="8">
    <location>
        <begin position="230"/>
        <end position="253"/>
    </location>
</feature>
<feature type="region of interest" description="Disordered" evidence="8">
    <location>
        <begin position="849"/>
        <end position="884"/>
    </location>
</feature>
<dbReference type="InterPro" id="IPR022783">
    <property type="entry name" value="GCFC_dom"/>
</dbReference>
<evidence type="ECO:0000256" key="8">
    <source>
        <dbReference type="SAM" id="MobiDB-lite"/>
    </source>
</evidence>
<keyword evidence="10" id="KW-0238">DNA-binding</keyword>
<feature type="compositionally biased region" description="Basic and acidic residues" evidence="8">
    <location>
        <begin position="1"/>
        <end position="13"/>
    </location>
</feature>
<feature type="compositionally biased region" description="Polar residues" evidence="8">
    <location>
        <begin position="198"/>
        <end position="207"/>
    </location>
</feature>
<evidence type="ECO:0000256" key="6">
    <source>
        <dbReference type="ARBA" id="ARBA00023242"/>
    </source>
</evidence>
<feature type="compositionally biased region" description="Acidic residues" evidence="8">
    <location>
        <begin position="112"/>
        <end position="130"/>
    </location>
</feature>
<feature type="region of interest" description="Disordered" evidence="8">
    <location>
        <begin position="298"/>
        <end position="365"/>
    </location>
</feature>
<feature type="domain" description="G-patch" evidence="9">
    <location>
        <begin position="258"/>
        <end position="304"/>
    </location>
</feature>
<organism evidence="10 11">
    <name type="scientific">Cercophora newfieldiana</name>
    <dbReference type="NCBI Taxonomy" id="92897"/>
    <lineage>
        <taxon>Eukaryota</taxon>
        <taxon>Fungi</taxon>
        <taxon>Dikarya</taxon>
        <taxon>Ascomycota</taxon>
        <taxon>Pezizomycotina</taxon>
        <taxon>Sordariomycetes</taxon>
        <taxon>Sordariomycetidae</taxon>
        <taxon>Sordariales</taxon>
        <taxon>Lasiosphaeriaceae</taxon>
        <taxon>Cercophora</taxon>
    </lineage>
</organism>
<name>A0AA39YEP2_9PEZI</name>
<dbReference type="GO" id="GO:0071008">
    <property type="term" value="C:U2-type post-mRNA release spliceosomal complex"/>
    <property type="evidence" value="ECO:0007669"/>
    <property type="project" value="TreeGrafter"/>
</dbReference>
<dbReference type="Proteomes" id="UP001174936">
    <property type="component" value="Unassembled WGS sequence"/>
</dbReference>
<keyword evidence="7" id="KW-0175">Coiled coil</keyword>
<keyword evidence="4" id="KW-0747">Spliceosome</keyword>
<dbReference type="InterPro" id="IPR022159">
    <property type="entry name" value="STIP/TFIP11_N"/>
</dbReference>